<feature type="non-terminal residue" evidence="8">
    <location>
        <position position="161"/>
    </location>
</feature>
<comment type="similarity">
    <text evidence="2">Belongs to the universal ribosomal protein uL29 family.</text>
</comment>
<proteinExistence type="inferred from homology"/>
<dbReference type="GO" id="GO:0032543">
    <property type="term" value="P:mitochondrial translation"/>
    <property type="evidence" value="ECO:0007669"/>
    <property type="project" value="TreeGrafter"/>
</dbReference>
<keyword evidence="3" id="KW-0689">Ribosomal protein</keyword>
<dbReference type="Gene3D" id="6.10.330.20">
    <property type="match status" value="1"/>
</dbReference>
<evidence type="ECO:0000313" key="9">
    <source>
        <dbReference type="Proteomes" id="UP000789405"/>
    </source>
</evidence>
<comment type="caution">
    <text evidence="8">The sequence shown here is derived from an EMBL/GenBank/DDBJ whole genome shotgun (WGS) entry which is preliminary data.</text>
</comment>
<evidence type="ECO:0000313" key="8">
    <source>
        <dbReference type="EMBL" id="CAG8682703.1"/>
    </source>
</evidence>
<dbReference type="Pfam" id="PF06984">
    <property type="entry name" value="MRP-L47"/>
    <property type="match status" value="1"/>
</dbReference>
<dbReference type="GO" id="GO:0003735">
    <property type="term" value="F:structural constituent of ribosome"/>
    <property type="evidence" value="ECO:0007669"/>
    <property type="project" value="InterPro"/>
</dbReference>
<keyword evidence="9" id="KW-1185">Reference proteome</keyword>
<dbReference type="OrthoDB" id="270763at2759"/>
<evidence type="ECO:0000256" key="3">
    <source>
        <dbReference type="ARBA" id="ARBA00022980"/>
    </source>
</evidence>
<dbReference type="Proteomes" id="UP000789405">
    <property type="component" value="Unassembled WGS sequence"/>
</dbReference>
<evidence type="ECO:0000256" key="2">
    <source>
        <dbReference type="ARBA" id="ARBA00009254"/>
    </source>
</evidence>
<keyword evidence="4" id="KW-0496">Mitochondrion</keyword>
<organism evidence="8 9">
    <name type="scientific">Dentiscutata erythropus</name>
    <dbReference type="NCBI Taxonomy" id="1348616"/>
    <lineage>
        <taxon>Eukaryota</taxon>
        <taxon>Fungi</taxon>
        <taxon>Fungi incertae sedis</taxon>
        <taxon>Mucoromycota</taxon>
        <taxon>Glomeromycotina</taxon>
        <taxon>Glomeromycetes</taxon>
        <taxon>Diversisporales</taxon>
        <taxon>Gigasporaceae</taxon>
        <taxon>Dentiscutata</taxon>
    </lineage>
</organism>
<dbReference type="EMBL" id="CAJVPY010007573">
    <property type="protein sequence ID" value="CAG8682703.1"/>
    <property type="molecule type" value="Genomic_DNA"/>
</dbReference>
<reference evidence="8" key="1">
    <citation type="submission" date="2021-06" db="EMBL/GenBank/DDBJ databases">
        <authorList>
            <person name="Kallberg Y."/>
            <person name="Tangrot J."/>
            <person name="Rosling A."/>
        </authorList>
    </citation>
    <scope>NUCLEOTIDE SEQUENCE</scope>
    <source>
        <strain evidence="8">MA453B</strain>
    </source>
</reference>
<name>A0A9N9EP28_9GLOM</name>
<dbReference type="InterPro" id="IPR038340">
    <property type="entry name" value="MRP-L47_sf"/>
</dbReference>
<gene>
    <name evidence="8" type="ORF">DERYTH_LOCUS11907</name>
</gene>
<dbReference type="AlphaFoldDB" id="A0A9N9EP28"/>
<comment type="subcellular location">
    <subcellularLocation>
        <location evidence="1">Mitochondrion</location>
    </subcellularLocation>
</comment>
<dbReference type="InterPro" id="IPR010729">
    <property type="entry name" value="Ribosomal_uL29_mit"/>
</dbReference>
<evidence type="ECO:0000256" key="1">
    <source>
        <dbReference type="ARBA" id="ARBA00004173"/>
    </source>
</evidence>
<protein>
    <recommendedName>
        <fullName evidence="6">Large ribosomal subunit protein uL29m</fullName>
    </recommendedName>
    <alternativeName>
        <fullName evidence="7">54S ribosomal protein L4, mitochondrial</fullName>
    </alternativeName>
</protein>
<keyword evidence="5" id="KW-0687">Ribonucleoprotein</keyword>
<accession>A0A9N9EP28</accession>
<sequence length="161" mass="19314">NWKAASSLNVRGLYEFFQGGMHNPNPLPNVKDMITGRSWTASELRVKSFEDLHKLWYILLKERNLLATMFEEAKHWNKIADKEWLKRWDDRKFKTQKSMARIRHVLSERRVAYEYAIREDPKLFGLEEAPKPHIGYREEAIPNKRRTRLGRKAFTRMRSIK</sequence>
<dbReference type="GO" id="GO:0005762">
    <property type="term" value="C:mitochondrial large ribosomal subunit"/>
    <property type="evidence" value="ECO:0007669"/>
    <property type="project" value="TreeGrafter"/>
</dbReference>
<dbReference type="PANTHER" id="PTHR21183">
    <property type="entry name" value="RIBOSOMAL PROTEIN L47, MITOCHONDRIAL-RELATED"/>
    <property type="match status" value="1"/>
</dbReference>
<evidence type="ECO:0000256" key="4">
    <source>
        <dbReference type="ARBA" id="ARBA00023128"/>
    </source>
</evidence>
<evidence type="ECO:0000256" key="6">
    <source>
        <dbReference type="ARBA" id="ARBA00035289"/>
    </source>
</evidence>
<evidence type="ECO:0000256" key="7">
    <source>
        <dbReference type="ARBA" id="ARBA00035399"/>
    </source>
</evidence>
<dbReference type="PANTHER" id="PTHR21183:SF18">
    <property type="entry name" value="LARGE RIBOSOMAL SUBUNIT PROTEIN UL29M"/>
    <property type="match status" value="1"/>
</dbReference>
<evidence type="ECO:0000256" key="5">
    <source>
        <dbReference type="ARBA" id="ARBA00023274"/>
    </source>
</evidence>